<organism evidence="1 2">
    <name type="scientific">Candidatus Propionivibrio dominans</name>
    <dbReference type="NCBI Taxonomy" id="2954373"/>
    <lineage>
        <taxon>Bacteria</taxon>
        <taxon>Pseudomonadati</taxon>
        <taxon>Pseudomonadota</taxon>
        <taxon>Betaproteobacteria</taxon>
        <taxon>Rhodocyclales</taxon>
        <taxon>Rhodocyclaceae</taxon>
        <taxon>Propionivibrio</taxon>
    </lineage>
</organism>
<dbReference type="InterPro" id="IPR010664">
    <property type="entry name" value="LipoPS_assembly_LptC-rel"/>
</dbReference>
<dbReference type="GO" id="GO:0005886">
    <property type="term" value="C:plasma membrane"/>
    <property type="evidence" value="ECO:0007669"/>
    <property type="project" value="InterPro"/>
</dbReference>
<dbReference type="NCBIfam" id="TIGR04409">
    <property type="entry name" value="LptC_YrbK"/>
    <property type="match status" value="1"/>
</dbReference>
<dbReference type="AlphaFoldDB" id="A0A9D7FES9"/>
<name>A0A9D7FES9_9RHOO</name>
<protein>
    <submittedName>
        <fullName evidence="1">LPS export ABC transporter periplasmic protein LptC</fullName>
    </submittedName>
</protein>
<dbReference type="Proteomes" id="UP000886602">
    <property type="component" value="Unassembled WGS sequence"/>
</dbReference>
<dbReference type="EMBL" id="JADJNC010000028">
    <property type="protein sequence ID" value="MBK7424317.1"/>
    <property type="molecule type" value="Genomic_DNA"/>
</dbReference>
<dbReference type="Pfam" id="PF06835">
    <property type="entry name" value="LptC"/>
    <property type="match status" value="1"/>
</dbReference>
<dbReference type="GO" id="GO:0015221">
    <property type="term" value="F:lipopolysaccharide transmembrane transporter activity"/>
    <property type="evidence" value="ECO:0007669"/>
    <property type="project" value="InterPro"/>
</dbReference>
<accession>A0A9D7FES9</accession>
<dbReference type="InterPro" id="IPR026265">
    <property type="entry name" value="LptC"/>
</dbReference>
<evidence type="ECO:0000313" key="1">
    <source>
        <dbReference type="EMBL" id="MBK7424317.1"/>
    </source>
</evidence>
<sequence length="95" mass="11066">MKRWGSALFPLSLLLILTGLTFWLRYATELPQTKHDGKLRHDPDYIITDAILRKIDQTGRLKYTLSATDIRHYPDDESTDMLKPNLVHFQAKSPR</sequence>
<comment type="caution">
    <text evidence="1">The sequence shown here is derived from an EMBL/GenBank/DDBJ whole genome shotgun (WGS) entry which is preliminary data.</text>
</comment>
<reference evidence="1" key="1">
    <citation type="submission" date="2020-10" db="EMBL/GenBank/DDBJ databases">
        <title>Connecting structure to function with the recovery of over 1000 high-quality activated sludge metagenome-assembled genomes encoding full-length rRNA genes using long-read sequencing.</title>
        <authorList>
            <person name="Singleton C.M."/>
            <person name="Petriglieri F."/>
            <person name="Kristensen J.M."/>
            <person name="Kirkegaard R.H."/>
            <person name="Michaelsen T.Y."/>
            <person name="Andersen M.H."/>
            <person name="Karst S.M."/>
            <person name="Dueholm M.S."/>
            <person name="Nielsen P.H."/>
            <person name="Albertsen M."/>
        </authorList>
    </citation>
    <scope>NUCLEOTIDE SEQUENCE</scope>
    <source>
        <strain evidence="1">EsbW_18-Q3-R4-48_MAXAC.044</strain>
    </source>
</reference>
<proteinExistence type="predicted"/>
<evidence type="ECO:0000313" key="2">
    <source>
        <dbReference type="Proteomes" id="UP000886602"/>
    </source>
</evidence>
<gene>
    <name evidence="1" type="primary">lptC</name>
    <name evidence="1" type="ORF">IPJ48_15235</name>
</gene>